<dbReference type="GO" id="GO:0016301">
    <property type="term" value="F:kinase activity"/>
    <property type="evidence" value="ECO:0007669"/>
    <property type="project" value="UniProtKB-KW"/>
</dbReference>
<keyword evidence="2" id="KW-0418">Kinase</keyword>
<evidence type="ECO:0000313" key="2">
    <source>
        <dbReference type="EMBL" id="ARF12411.1"/>
    </source>
</evidence>
<dbReference type="Gene3D" id="3.40.50.300">
    <property type="entry name" value="P-loop containing nucleotide triphosphate hydrolases"/>
    <property type="match status" value="1"/>
</dbReference>
<dbReference type="GO" id="GO:0005524">
    <property type="term" value="F:ATP binding"/>
    <property type="evidence" value="ECO:0007669"/>
    <property type="project" value="InterPro"/>
</dbReference>
<reference evidence="2" key="1">
    <citation type="journal article" date="2017" name="Science">
        <title>Giant viruses with an expanded complement of translation system components.</title>
        <authorList>
            <person name="Schulz F."/>
            <person name="Yutin N."/>
            <person name="Ivanova N.N."/>
            <person name="Ortega D.R."/>
            <person name="Lee T.K."/>
            <person name="Vierheilig J."/>
            <person name="Daims H."/>
            <person name="Horn M."/>
            <person name="Wagner M."/>
            <person name="Jensen G.J."/>
            <person name="Kyrpides N.C."/>
            <person name="Koonin E.V."/>
            <person name="Woyke T."/>
        </authorList>
    </citation>
    <scope>NUCLEOTIDE SEQUENCE</scope>
    <source>
        <strain evidence="2">KNV1</strain>
    </source>
</reference>
<dbReference type="PANTHER" id="PTHR10285">
    <property type="entry name" value="URIDINE KINASE"/>
    <property type="match status" value="1"/>
</dbReference>
<sequence>MASIYVVAVCGESCSGKTTVCRKIIERIAKINFSGQNLVAVVSQDSYYKGGNSQTNYDVPDSINFTEMIRDVKKLKNGEVIETPIYEFATHSRQKETKRIGPAKIIIIEGILILTQKELCDICDLKIYVSAFPQLMYSRRMKRDVEERGRTPEEVEERYFRDVLPASQQFVVPSENFADIVLKNNTHNRFIGLEILLDHIDKKIHEMK</sequence>
<feature type="domain" description="Phosphoribulokinase/uridine kinase" evidence="1">
    <location>
        <begin position="6"/>
        <end position="185"/>
    </location>
</feature>
<dbReference type="EMBL" id="KY684112">
    <property type="protein sequence ID" value="ARF12411.1"/>
    <property type="molecule type" value="Genomic_DNA"/>
</dbReference>
<gene>
    <name evidence="3" type="ORF">Klosneuvirus_13_6</name>
    <name evidence="2" type="ORF">Klosneuvirus_5_81</name>
</gene>
<evidence type="ECO:0000313" key="3">
    <source>
        <dbReference type="EMBL" id="ARF12658.1"/>
    </source>
</evidence>
<dbReference type="InterPro" id="IPR027417">
    <property type="entry name" value="P-loop_NTPase"/>
</dbReference>
<accession>A0A1V0SL67</accession>
<proteinExistence type="predicted"/>
<dbReference type="NCBIfam" id="NF004018">
    <property type="entry name" value="PRK05480.1"/>
    <property type="match status" value="1"/>
</dbReference>
<dbReference type="InterPro" id="IPR006083">
    <property type="entry name" value="PRK/URK"/>
</dbReference>
<dbReference type="SUPFAM" id="SSF52540">
    <property type="entry name" value="P-loop containing nucleoside triphosphate hydrolases"/>
    <property type="match status" value="1"/>
</dbReference>
<keyword evidence="2" id="KW-0808">Transferase</keyword>
<name>A0A1V0SL67_9VIRU</name>
<dbReference type="Pfam" id="PF00485">
    <property type="entry name" value="PRK"/>
    <property type="match status" value="1"/>
</dbReference>
<protein>
    <submittedName>
        <fullName evidence="2">Phosphoribulokinase / Uridine kinase family protein</fullName>
    </submittedName>
</protein>
<dbReference type="PRINTS" id="PR00988">
    <property type="entry name" value="URIDINKINASE"/>
</dbReference>
<dbReference type="EMBL" id="KY684120">
    <property type="protein sequence ID" value="ARF12658.1"/>
    <property type="molecule type" value="Genomic_DNA"/>
</dbReference>
<evidence type="ECO:0000259" key="1">
    <source>
        <dbReference type="Pfam" id="PF00485"/>
    </source>
</evidence>
<organism evidence="2">
    <name type="scientific">Klosneuvirus KNV1</name>
    <dbReference type="NCBI Taxonomy" id="1977640"/>
    <lineage>
        <taxon>Viruses</taxon>
        <taxon>Varidnaviria</taxon>
        <taxon>Bamfordvirae</taxon>
        <taxon>Nucleocytoviricota</taxon>
        <taxon>Megaviricetes</taxon>
        <taxon>Imitervirales</taxon>
        <taxon>Mimiviridae</taxon>
        <taxon>Klosneuvirinae</taxon>
        <taxon>Klosneuvirus</taxon>
    </lineage>
</organism>